<dbReference type="RefSeq" id="WP_061521320.1">
    <property type="nucleotide sequence ID" value="NZ_JANBMN010000032.1"/>
</dbReference>
<gene>
    <name evidence="2" type="ORF">AXI58_13670</name>
</gene>
<reference evidence="3" key="1">
    <citation type="submission" date="2016-02" db="EMBL/GenBank/DDBJ databases">
        <authorList>
            <person name="Dunlap C."/>
        </authorList>
    </citation>
    <scope>NUCLEOTIDE SEQUENCE [LARGE SCALE GENOMIC DNA]</scope>
    <source>
        <strain evidence="3">NRRL B-41092</strain>
    </source>
</reference>
<proteinExistence type="predicted"/>
<accession>A0A150F8I9</accession>
<keyword evidence="3" id="KW-1185">Reference proteome</keyword>
<evidence type="ECO:0000313" key="3">
    <source>
        <dbReference type="Proteomes" id="UP000075430"/>
    </source>
</evidence>
<keyword evidence="1" id="KW-0472">Membrane</keyword>
<feature type="transmembrane region" description="Helical" evidence="1">
    <location>
        <begin position="6"/>
        <end position="27"/>
    </location>
</feature>
<protein>
    <submittedName>
        <fullName evidence="2">Uncharacterized protein</fullName>
    </submittedName>
</protein>
<dbReference type="Proteomes" id="UP000075430">
    <property type="component" value="Unassembled WGS sequence"/>
</dbReference>
<feature type="transmembrane region" description="Helical" evidence="1">
    <location>
        <begin position="39"/>
        <end position="57"/>
    </location>
</feature>
<comment type="caution">
    <text evidence="2">The sequence shown here is derived from an EMBL/GenBank/DDBJ whole genome shotgun (WGS) entry which is preliminary data.</text>
</comment>
<dbReference type="AlphaFoldDB" id="A0A150F8I9"/>
<evidence type="ECO:0000313" key="2">
    <source>
        <dbReference type="EMBL" id="KXZ21023.1"/>
    </source>
</evidence>
<keyword evidence="1" id="KW-0812">Transmembrane</keyword>
<name>A0A150F8I9_9BACI</name>
<evidence type="ECO:0000256" key="1">
    <source>
        <dbReference type="SAM" id="Phobius"/>
    </source>
</evidence>
<keyword evidence="1" id="KW-1133">Transmembrane helix</keyword>
<dbReference type="EMBL" id="LSBA01000008">
    <property type="protein sequence ID" value="KXZ21023.1"/>
    <property type="molecule type" value="Genomic_DNA"/>
</dbReference>
<dbReference type="OrthoDB" id="2087578at2"/>
<dbReference type="STRING" id="1793963.AXI58_13670"/>
<organism evidence="2 3">
    <name type="scientific">Bacillus nakamurai</name>
    <dbReference type="NCBI Taxonomy" id="1793963"/>
    <lineage>
        <taxon>Bacteria</taxon>
        <taxon>Bacillati</taxon>
        <taxon>Bacillota</taxon>
        <taxon>Bacilli</taxon>
        <taxon>Bacillales</taxon>
        <taxon>Bacillaceae</taxon>
        <taxon>Bacillus</taxon>
    </lineage>
</organism>
<sequence length="59" mass="6627">MYMAEIIGIIELLAGIAMNIWIGWLGKTFFGKDDRSSRVILRICGIFLIINGASRAFHI</sequence>